<dbReference type="RefSeq" id="WP_264554642.1">
    <property type="nucleotide sequence ID" value="NZ_CP109979.1"/>
</dbReference>
<dbReference type="InterPro" id="IPR027266">
    <property type="entry name" value="TrmE/GcvT-like"/>
</dbReference>
<dbReference type="Pfam" id="PF08669">
    <property type="entry name" value="GCV_T_C"/>
    <property type="match status" value="1"/>
</dbReference>
<dbReference type="InterPro" id="IPR029043">
    <property type="entry name" value="GcvT/YgfZ_C"/>
</dbReference>
<dbReference type="Pfam" id="PF16350">
    <property type="entry name" value="FAO_M"/>
    <property type="match status" value="1"/>
</dbReference>
<accession>A0ABD5YKU9</accession>
<proteinExistence type="inferred from homology"/>
<dbReference type="Gene3D" id="2.40.30.110">
    <property type="entry name" value="Aminomethyltransferase beta-barrel domains"/>
    <property type="match status" value="1"/>
</dbReference>
<evidence type="ECO:0000259" key="2">
    <source>
        <dbReference type="Pfam" id="PF01266"/>
    </source>
</evidence>
<evidence type="ECO:0000259" key="5">
    <source>
        <dbReference type="Pfam" id="PF16350"/>
    </source>
</evidence>
<dbReference type="PANTHER" id="PTHR43757:SF2">
    <property type="entry name" value="AMINOMETHYLTRANSFERASE, MITOCHONDRIAL"/>
    <property type="match status" value="1"/>
</dbReference>
<dbReference type="Gene3D" id="3.30.70.1400">
    <property type="entry name" value="Aminomethyltransferase beta-barrel domains"/>
    <property type="match status" value="1"/>
</dbReference>
<dbReference type="InterPro" id="IPR006076">
    <property type="entry name" value="FAD-dep_OxRdtase"/>
</dbReference>
<dbReference type="Gene3D" id="3.50.50.60">
    <property type="entry name" value="FAD/NAD(P)-binding domain"/>
    <property type="match status" value="1"/>
</dbReference>
<dbReference type="EMBL" id="JBHTAX010000001">
    <property type="protein sequence ID" value="MFC7189993.1"/>
    <property type="molecule type" value="Genomic_DNA"/>
</dbReference>
<comment type="similarity">
    <text evidence="1">Belongs to the GcvT family.</text>
</comment>
<dbReference type="InterPro" id="IPR006222">
    <property type="entry name" value="GCVT_N"/>
</dbReference>
<dbReference type="InterPro" id="IPR036188">
    <property type="entry name" value="FAD/NAD-bd_sf"/>
</dbReference>
<dbReference type="Gene3D" id="3.30.9.10">
    <property type="entry name" value="D-Amino Acid Oxidase, subunit A, domain 2"/>
    <property type="match status" value="1"/>
</dbReference>
<evidence type="ECO:0000256" key="1">
    <source>
        <dbReference type="ARBA" id="ARBA00008609"/>
    </source>
</evidence>
<evidence type="ECO:0000313" key="7">
    <source>
        <dbReference type="Proteomes" id="UP001596417"/>
    </source>
</evidence>
<dbReference type="InterPro" id="IPR013977">
    <property type="entry name" value="GcvT_C"/>
</dbReference>
<evidence type="ECO:0000259" key="3">
    <source>
        <dbReference type="Pfam" id="PF01571"/>
    </source>
</evidence>
<dbReference type="Proteomes" id="UP001596417">
    <property type="component" value="Unassembled WGS sequence"/>
</dbReference>
<gene>
    <name evidence="6" type="ORF">ACFQL7_09080</name>
</gene>
<dbReference type="Gene3D" id="3.30.1360.120">
    <property type="entry name" value="Probable tRNA modification gtpase trme, domain 1"/>
    <property type="match status" value="1"/>
</dbReference>
<dbReference type="SUPFAM" id="SSF103025">
    <property type="entry name" value="Folate-binding domain"/>
    <property type="match status" value="1"/>
</dbReference>
<dbReference type="PANTHER" id="PTHR43757">
    <property type="entry name" value="AMINOMETHYLTRANSFERASE"/>
    <property type="match status" value="1"/>
</dbReference>
<dbReference type="Pfam" id="PF01266">
    <property type="entry name" value="DAO"/>
    <property type="match status" value="1"/>
</dbReference>
<evidence type="ECO:0000313" key="6">
    <source>
        <dbReference type="EMBL" id="MFC7189993.1"/>
    </source>
</evidence>
<sequence>MASDSSDSGVPSHAKTVILGAGIVGNSLAYHLAEQGRKDILLVDKGPLPDPGGSTGHASNFLMPVEHSKEMTHLTQESIEQYREMDTFNESGGIEVARTEERMAENRRRLQSAKAWGEPAELLSPEDVEELVPYINTDLIKGGFYTEGAGVCDPLRAGEVMRARAKDKDALTVSPNTTVLDIHVEHGEIQSVETDRGTVTADEVVIASGLWSPKLAEMAGVEIPLTPAVHQMISVGPISLLEEDEGEINYPVVRDMDTQMYERPSGNDLEVGSYQHRPILWDVDDIPSIEEAPLSPTQPPLTDDAFEKSMADALELMPEVLDDPEAGIRHEIDGLLSVTPDGMPLLGPMQAVDGLWSCAAIWIKEAPAIGEEVAKWMTRGYPDIDLHSSNVNRFFEYGTSRTFVKERAHEGFQKIYGIVHPVEQWQSSRPLRTSAFYTRQDELDARFFEAAGWERPQWFESNEDLVDQYADEIADLRRSNEWDSRWWSPIILGEHLHMRENVGMIGDMGFTIFDLVGPGATEYAEKMAVGRMDVDVGKSVYTPILDENGGFRSDLSVVRVEEDRYRVITGGGMGGADKQWFSQHLPEDGSVHIDDQTSALCTLGVWGPDARDVLDSVAEEDVSHEAFPPYTAQEITIGEVDTWALRISYVGERGWELYAPMEQGQRLWDIIWEAGQEYDVRPVGMGVYGTTGRMEKGYRLYGHELELEYNPAEAGLTFHGVKDADFIGKEAYATAIESENTATLCTLSVDDHAPNGGERRFMLGGEPILADGDVIVDEEGRRSYVTSAGTGPSVGKHLLMSYLPPEYATEGQQLSVEYFGQQYPVTVEVAGSRPLFDPNNERIRS</sequence>
<protein>
    <submittedName>
        <fullName evidence="6">FAD-dependent oxidoreductase</fullName>
    </submittedName>
</protein>
<dbReference type="SUPFAM" id="SSF101790">
    <property type="entry name" value="Aminomethyltransferase beta-barrel domain"/>
    <property type="match status" value="1"/>
</dbReference>
<name>A0ABD5YKU9_9EURY</name>
<organism evidence="6 7">
    <name type="scientific">Halocatena marina</name>
    <dbReference type="NCBI Taxonomy" id="2934937"/>
    <lineage>
        <taxon>Archaea</taxon>
        <taxon>Methanobacteriati</taxon>
        <taxon>Methanobacteriota</taxon>
        <taxon>Stenosarchaea group</taxon>
        <taxon>Halobacteria</taxon>
        <taxon>Halobacteriales</taxon>
        <taxon>Natronomonadaceae</taxon>
        <taxon>Halocatena</taxon>
    </lineage>
</organism>
<evidence type="ECO:0000259" key="4">
    <source>
        <dbReference type="Pfam" id="PF08669"/>
    </source>
</evidence>
<feature type="domain" description="FAD dependent oxidoreductase" evidence="2">
    <location>
        <begin position="16"/>
        <end position="376"/>
    </location>
</feature>
<dbReference type="InterPro" id="IPR032503">
    <property type="entry name" value="FAO_M"/>
</dbReference>
<feature type="domain" description="Aminomethyltransferase C-terminal" evidence="4">
    <location>
        <begin position="762"/>
        <end position="827"/>
    </location>
</feature>
<dbReference type="Pfam" id="PF01571">
    <property type="entry name" value="GCV_T"/>
    <property type="match status" value="1"/>
</dbReference>
<dbReference type="SUPFAM" id="SSF51905">
    <property type="entry name" value="FAD/NAD(P)-binding domain"/>
    <property type="match status" value="1"/>
</dbReference>
<keyword evidence="7" id="KW-1185">Reference proteome</keyword>
<feature type="domain" description="FAD dependent oxidoreductase central" evidence="5">
    <location>
        <begin position="380"/>
        <end position="434"/>
    </location>
</feature>
<dbReference type="GeneID" id="76199565"/>
<reference evidence="6 7" key="1">
    <citation type="journal article" date="2019" name="Int. J. Syst. Evol. Microbiol.">
        <title>The Global Catalogue of Microorganisms (GCM) 10K type strain sequencing project: providing services to taxonomists for standard genome sequencing and annotation.</title>
        <authorList>
            <consortium name="The Broad Institute Genomics Platform"/>
            <consortium name="The Broad Institute Genome Sequencing Center for Infectious Disease"/>
            <person name="Wu L."/>
            <person name="Ma J."/>
        </authorList>
    </citation>
    <scope>NUCLEOTIDE SEQUENCE [LARGE SCALE GENOMIC DNA]</scope>
    <source>
        <strain evidence="6 7">RDMS1</strain>
    </source>
</reference>
<dbReference type="InterPro" id="IPR028896">
    <property type="entry name" value="GcvT/YgfZ/DmdA"/>
</dbReference>
<dbReference type="SUPFAM" id="SSF54373">
    <property type="entry name" value="FAD-linked reductases, C-terminal domain"/>
    <property type="match status" value="1"/>
</dbReference>
<comment type="caution">
    <text evidence="6">The sequence shown here is derived from an EMBL/GenBank/DDBJ whole genome shotgun (WGS) entry which is preliminary data.</text>
</comment>
<feature type="domain" description="GCVT N-terminal" evidence="3">
    <location>
        <begin position="436"/>
        <end position="718"/>
    </location>
</feature>
<dbReference type="AlphaFoldDB" id="A0ABD5YKU9"/>